<proteinExistence type="predicted"/>
<name>A0ACB9F7Q0_CICIN</name>
<keyword evidence="2" id="KW-1185">Reference proteome</keyword>
<evidence type="ECO:0000313" key="2">
    <source>
        <dbReference type="Proteomes" id="UP001055811"/>
    </source>
</evidence>
<dbReference type="EMBL" id="CM042011">
    <property type="protein sequence ID" value="KAI3766677.1"/>
    <property type="molecule type" value="Genomic_DNA"/>
</dbReference>
<reference evidence="1 2" key="2">
    <citation type="journal article" date="2022" name="Mol. Ecol. Resour.">
        <title>The genomes of chicory, endive, great burdock and yacon provide insights into Asteraceae paleo-polyploidization history and plant inulin production.</title>
        <authorList>
            <person name="Fan W."/>
            <person name="Wang S."/>
            <person name="Wang H."/>
            <person name="Wang A."/>
            <person name="Jiang F."/>
            <person name="Liu H."/>
            <person name="Zhao H."/>
            <person name="Xu D."/>
            <person name="Zhang Y."/>
        </authorList>
    </citation>
    <scope>NUCLEOTIDE SEQUENCE [LARGE SCALE GENOMIC DNA]</scope>
    <source>
        <strain evidence="2">cv. Punajuju</strain>
        <tissue evidence="1">Leaves</tissue>
    </source>
</reference>
<reference evidence="2" key="1">
    <citation type="journal article" date="2022" name="Mol. Ecol. Resour.">
        <title>The genomes of chicory, endive, great burdock and yacon provide insights into Asteraceae palaeo-polyploidization history and plant inulin production.</title>
        <authorList>
            <person name="Fan W."/>
            <person name="Wang S."/>
            <person name="Wang H."/>
            <person name="Wang A."/>
            <person name="Jiang F."/>
            <person name="Liu H."/>
            <person name="Zhao H."/>
            <person name="Xu D."/>
            <person name="Zhang Y."/>
        </authorList>
    </citation>
    <scope>NUCLEOTIDE SEQUENCE [LARGE SCALE GENOMIC DNA]</scope>
    <source>
        <strain evidence="2">cv. Punajuju</strain>
    </source>
</reference>
<gene>
    <name evidence="1" type="ORF">L2E82_16746</name>
</gene>
<evidence type="ECO:0000313" key="1">
    <source>
        <dbReference type="EMBL" id="KAI3766677.1"/>
    </source>
</evidence>
<protein>
    <submittedName>
        <fullName evidence="1">Uncharacterized protein</fullName>
    </submittedName>
</protein>
<dbReference type="Proteomes" id="UP001055811">
    <property type="component" value="Linkage Group LG03"/>
</dbReference>
<comment type="caution">
    <text evidence="1">The sequence shown here is derived from an EMBL/GenBank/DDBJ whole genome shotgun (WGS) entry which is preliminary data.</text>
</comment>
<accession>A0ACB9F7Q0</accession>
<organism evidence="1 2">
    <name type="scientific">Cichorium intybus</name>
    <name type="common">Chicory</name>
    <dbReference type="NCBI Taxonomy" id="13427"/>
    <lineage>
        <taxon>Eukaryota</taxon>
        <taxon>Viridiplantae</taxon>
        <taxon>Streptophyta</taxon>
        <taxon>Embryophyta</taxon>
        <taxon>Tracheophyta</taxon>
        <taxon>Spermatophyta</taxon>
        <taxon>Magnoliopsida</taxon>
        <taxon>eudicotyledons</taxon>
        <taxon>Gunneridae</taxon>
        <taxon>Pentapetalae</taxon>
        <taxon>asterids</taxon>
        <taxon>campanulids</taxon>
        <taxon>Asterales</taxon>
        <taxon>Asteraceae</taxon>
        <taxon>Cichorioideae</taxon>
        <taxon>Cichorieae</taxon>
        <taxon>Cichoriinae</taxon>
        <taxon>Cichorium</taxon>
    </lineage>
</organism>
<sequence length="124" mass="14465">MCRNLNTVEDFVILAISFSGVDSNIVVVHSGGDNGYWFERRFSKRKWLRCDSEARVFGGAVVVSIRLSRSLKVEILRFFERLRWKKREGLERDEGEYDGAKAMRKECRKDLECRDCGTYPTSMQ</sequence>